<name>A0AC35G3V5_9BILA</name>
<dbReference type="WBParaSite" id="PS1159_v2.g23766.t1">
    <property type="protein sequence ID" value="PS1159_v2.g23766.t1"/>
    <property type="gene ID" value="PS1159_v2.g23766"/>
</dbReference>
<reference evidence="2" key="1">
    <citation type="submission" date="2022-11" db="UniProtKB">
        <authorList>
            <consortium name="WormBaseParasite"/>
        </authorList>
    </citation>
    <scope>IDENTIFICATION</scope>
</reference>
<evidence type="ECO:0000313" key="1">
    <source>
        <dbReference type="Proteomes" id="UP000887580"/>
    </source>
</evidence>
<accession>A0AC35G3V5</accession>
<protein>
    <submittedName>
        <fullName evidence="2">Uncharacterized protein</fullName>
    </submittedName>
</protein>
<proteinExistence type="predicted"/>
<sequence>MESSNVAVLSEANQNQPKPSKESAVKLEPSKESAVAIKPSRESAIKVEPSKESAVIQRKESAATIKPSSEAPITTKPSKESAVKLKPRISLFNGCALIVGCVIGSGIFVSPQAIIKHTGSPLLSIVLWMFCGIYALMGALCYAELGTTIPKSGGDYTYVNEAFGSLPAFLILWSTTLLIIPPILAIISLTGGRYAITLFFEAGAVPDIPIRLLAACFLMFFAFINCFNLKLITWIEDGTAVAKVLALCVIFISGIVHLCLGNYETMTWEALTDNTNWSPLAIPMAFYAGVFSYAGWYFLNFVAEELKEPNKNLPRAIYISLPIITFIYILVNLGYFCVLSAKEMLNSEAVGIDFAEKAMGPMTFLLPIFVVGSCWGSLNGVTFAFSRIFFAAARNGHFPEIFGMINVENSCPMPSVFLLCLLALITLSLNDITLLLNWFAFTQSLVTSTVIAGFLKMRIWEMLKWTPKKTPPIRFNISLPIIFFIICLYIDIVPIYNDWKEILPAIGIIFAGVPAYFLFIYWKNKPSWLMWPWVKFTHGVQVVLLCVSDESKSQ</sequence>
<organism evidence="1 2">
    <name type="scientific">Panagrolaimus sp. PS1159</name>
    <dbReference type="NCBI Taxonomy" id="55785"/>
    <lineage>
        <taxon>Eukaryota</taxon>
        <taxon>Metazoa</taxon>
        <taxon>Ecdysozoa</taxon>
        <taxon>Nematoda</taxon>
        <taxon>Chromadorea</taxon>
        <taxon>Rhabditida</taxon>
        <taxon>Tylenchina</taxon>
        <taxon>Panagrolaimomorpha</taxon>
        <taxon>Panagrolaimoidea</taxon>
        <taxon>Panagrolaimidae</taxon>
        <taxon>Panagrolaimus</taxon>
    </lineage>
</organism>
<dbReference type="Proteomes" id="UP000887580">
    <property type="component" value="Unplaced"/>
</dbReference>
<evidence type="ECO:0000313" key="2">
    <source>
        <dbReference type="WBParaSite" id="PS1159_v2.g23766.t1"/>
    </source>
</evidence>